<comment type="caution">
    <text evidence="12">The sequence shown here is derived from an EMBL/GenBank/DDBJ whole genome shotgun (WGS) entry which is preliminary data.</text>
</comment>
<dbReference type="PROSITE" id="PS00608">
    <property type="entry name" value="GLYCOSYL_HYDROL_F2_2"/>
    <property type="match status" value="1"/>
</dbReference>
<evidence type="ECO:0000313" key="12">
    <source>
        <dbReference type="EMBL" id="EAR09795.1"/>
    </source>
</evidence>
<dbReference type="Gene3D" id="2.70.98.10">
    <property type="match status" value="1"/>
</dbReference>
<dbReference type="InterPro" id="IPR004199">
    <property type="entry name" value="B-gal_small/dom_5"/>
</dbReference>
<dbReference type="GO" id="GO:0004565">
    <property type="term" value="F:beta-galactosidase activity"/>
    <property type="evidence" value="ECO:0007669"/>
    <property type="project" value="UniProtKB-EC"/>
</dbReference>
<evidence type="ECO:0000313" key="13">
    <source>
        <dbReference type="Proteomes" id="UP000005953"/>
    </source>
</evidence>
<evidence type="ECO:0000256" key="7">
    <source>
        <dbReference type="ARBA" id="ARBA00023053"/>
    </source>
</evidence>
<accession>A4BD51</accession>
<reference evidence="12 13" key="1">
    <citation type="submission" date="2006-02" db="EMBL/GenBank/DDBJ databases">
        <authorList>
            <person name="Pinhassi J."/>
            <person name="Pedros-Alio C."/>
            <person name="Ferriera S."/>
            <person name="Johnson J."/>
            <person name="Kravitz S."/>
            <person name="Halpern A."/>
            <person name="Remington K."/>
            <person name="Beeson K."/>
            <person name="Tran B."/>
            <person name="Rogers Y.-H."/>
            <person name="Friedman R."/>
            <person name="Venter J.C."/>
        </authorList>
    </citation>
    <scope>NUCLEOTIDE SEQUENCE [LARGE SCALE GENOMIC DNA]</scope>
    <source>
        <strain evidence="12 13">MED297</strain>
    </source>
</reference>
<dbReference type="InterPro" id="IPR023230">
    <property type="entry name" value="Glyco_hydro_2_CS"/>
</dbReference>
<dbReference type="InterPro" id="IPR006101">
    <property type="entry name" value="Glyco_hydro_2"/>
</dbReference>
<dbReference type="InterPro" id="IPR017853">
    <property type="entry name" value="GH"/>
</dbReference>
<dbReference type="PANTHER" id="PTHR46323:SF2">
    <property type="entry name" value="BETA-GALACTOSIDASE"/>
    <property type="match status" value="1"/>
</dbReference>
<dbReference type="Gene3D" id="2.60.40.10">
    <property type="entry name" value="Immunoglobulins"/>
    <property type="match status" value="2"/>
</dbReference>
<dbReference type="EMBL" id="AAOE01000007">
    <property type="protein sequence ID" value="EAR09795.1"/>
    <property type="molecule type" value="Genomic_DNA"/>
</dbReference>
<keyword evidence="6 10" id="KW-0378">Hydrolase</keyword>
<dbReference type="EC" id="3.2.1.23" evidence="4 10"/>
<dbReference type="InterPro" id="IPR032312">
    <property type="entry name" value="LacZ_4"/>
</dbReference>
<dbReference type="AlphaFoldDB" id="A4BD51"/>
<dbReference type="Proteomes" id="UP000005953">
    <property type="component" value="Unassembled WGS sequence"/>
</dbReference>
<evidence type="ECO:0000259" key="11">
    <source>
        <dbReference type="SMART" id="SM01038"/>
    </source>
</evidence>
<comment type="similarity">
    <text evidence="3 10">Belongs to the glycosyl hydrolase 2 family.</text>
</comment>
<evidence type="ECO:0000256" key="9">
    <source>
        <dbReference type="ARBA" id="ARBA00032230"/>
    </source>
</evidence>
<name>A4BD51_9GAMM</name>
<dbReference type="FunFam" id="3.20.20.80:FF:000018">
    <property type="entry name" value="Beta-galactosidase"/>
    <property type="match status" value="1"/>
</dbReference>
<evidence type="ECO:0000256" key="4">
    <source>
        <dbReference type="ARBA" id="ARBA00012756"/>
    </source>
</evidence>
<dbReference type="PRINTS" id="PR00132">
    <property type="entry name" value="GLHYDRLASE2"/>
</dbReference>
<gene>
    <name evidence="12" type="ORF">MED297_05584</name>
</gene>
<keyword evidence="8 10" id="KW-0326">Glycosidase</keyword>
<dbReference type="InterPro" id="IPR014718">
    <property type="entry name" value="GH-type_carb-bd"/>
</dbReference>
<comment type="catalytic activity">
    <reaction evidence="1 10">
        <text>Hydrolysis of terminal non-reducing beta-D-galactose residues in beta-D-galactosides.</text>
        <dbReference type="EC" id="3.2.1.23"/>
    </reaction>
</comment>
<keyword evidence="7" id="KW-0915">Sodium</keyword>
<evidence type="ECO:0000256" key="2">
    <source>
        <dbReference type="ARBA" id="ARBA00001959"/>
    </source>
</evidence>
<protein>
    <recommendedName>
        <fullName evidence="5 10">Beta-galactosidase</fullName>
        <ecNumber evidence="4 10">3.2.1.23</ecNumber>
    </recommendedName>
    <alternativeName>
        <fullName evidence="9 10">Lactase</fullName>
    </alternativeName>
</protein>
<evidence type="ECO:0000256" key="10">
    <source>
        <dbReference type="RuleBase" id="RU361154"/>
    </source>
</evidence>
<evidence type="ECO:0000256" key="3">
    <source>
        <dbReference type="ARBA" id="ARBA00007401"/>
    </source>
</evidence>
<dbReference type="GO" id="GO:0030246">
    <property type="term" value="F:carbohydrate binding"/>
    <property type="evidence" value="ECO:0007669"/>
    <property type="project" value="InterPro"/>
</dbReference>
<sequence length="1013" mass="114333">MARDWENPAVVQQNRLAAHAPLHGYPSVKAARQGQSQRRSLNGEWQFALFDQPESVPDSLINGEGGFTDRIEVPSNWQLQGFDRPIYTNVQYPFEVNPPKVPEANPTGVYQRTFILTDADLTGQVRVLFQGANSMLYVYCNGQYVGLSKDSRLPAEFDLSDVVHAGENQLTAVVIRWSDGSYLEDQDMWWLSGLFRDVELLIKPVVHIADYRVRTELDALYRDAVLDIETRLQWPLSEPSLALRAQLYQGDECLVDVRVSPGSNDVDEHGGYPEICHHRLAIENPQKWSDETPALYTLILSLEDADGIVLDVEKTRVGFRQVEILNGQLCLNGQPLLIRGVNRHEHDPVRGHAITRDSMETDIRLMKQHNFNAVRTAHYPNHPDFYDLCDEYGLLVVDEANLETHGMWPCSRLSQDPLWLNAYLERMTRLVLRDRNHPCVIVWSLGNESGVGANHEAMYRWTKAVDPTRPVQYEGGGADTGVTDIICPMYARVAQDQLLPPLPKWAIEKWIGLPGESRPLILCEYAHAMGNSLGSFDEYWTLFRRHPRLQGGFIWDWVDQGIEQTADTGEAYYAYGGDFGDTPNDRQFCINGLIFPDRTPHPTLLEAKFCQQYLQFARVPGSPLSVEVHSEYGFRSTDNEVLHWQVLEDGQPILSGSEELHLSPGERRLLTLSETPVPVKPGCEYFLSVEVVTRDANAWVEAGHCLAQAQFELPAHPALTPWQPGATDTINVSGDRQVLIECSVAKWQFDTERGELISWQKTSGDELLAAAPVDNFYRAPIDNDIGVSEAHRVDPNAWAARWQAAGVDRLQRQVLETSVHKQAHSVLVTVRQRYCVDGAEVIETRWNYDFQSSGEWTLSVSVSVSNGLPPLPRIGIELPLVANAEGVDWYGRGPHENYPDRRSSALFGRYQMAVEDGHTPYIFPSESGLRTDCRWVAVGDATAEGRFHFSVSRYSQTALAAARHTHELSAEDAVYLRLDAEHMGVGGDDSWSPSVHEPFILRDRRYQYGLLFR</sequence>
<dbReference type="InterPro" id="IPR036156">
    <property type="entry name" value="Beta-gal/glucu_dom_sf"/>
</dbReference>
<dbReference type="InterPro" id="IPR050347">
    <property type="entry name" value="Bact_Beta-galactosidase"/>
</dbReference>
<dbReference type="Pfam" id="PF16353">
    <property type="entry name" value="LacZ_4"/>
    <property type="match status" value="1"/>
</dbReference>
<evidence type="ECO:0000256" key="6">
    <source>
        <dbReference type="ARBA" id="ARBA00022801"/>
    </source>
</evidence>
<dbReference type="InterPro" id="IPR006102">
    <property type="entry name" value="Ig-like_GH2"/>
</dbReference>
<dbReference type="SUPFAM" id="SSF51445">
    <property type="entry name" value="(Trans)glycosidases"/>
    <property type="match status" value="1"/>
</dbReference>
<proteinExistence type="inferred from homology"/>
<dbReference type="Pfam" id="PF02837">
    <property type="entry name" value="Glyco_hydro_2_N"/>
    <property type="match status" value="1"/>
</dbReference>
<dbReference type="PROSITE" id="PS00719">
    <property type="entry name" value="GLYCOSYL_HYDROL_F2_1"/>
    <property type="match status" value="1"/>
</dbReference>
<comment type="cofactor">
    <cofactor evidence="2">
        <name>Na(+)</name>
        <dbReference type="ChEBI" id="CHEBI:29101"/>
    </cofactor>
</comment>
<dbReference type="PANTHER" id="PTHR46323">
    <property type="entry name" value="BETA-GALACTOSIDASE"/>
    <property type="match status" value="1"/>
</dbReference>
<dbReference type="InterPro" id="IPR008979">
    <property type="entry name" value="Galactose-bd-like_sf"/>
</dbReference>
<dbReference type="Pfam" id="PF02836">
    <property type="entry name" value="Glyco_hydro_2_C"/>
    <property type="match status" value="1"/>
</dbReference>
<dbReference type="STRING" id="314283.MED297_05584"/>
<evidence type="ECO:0000256" key="8">
    <source>
        <dbReference type="ARBA" id="ARBA00023295"/>
    </source>
</evidence>
<organism evidence="12 13">
    <name type="scientific">Reinekea blandensis MED297</name>
    <dbReference type="NCBI Taxonomy" id="314283"/>
    <lineage>
        <taxon>Bacteria</taxon>
        <taxon>Pseudomonadati</taxon>
        <taxon>Pseudomonadota</taxon>
        <taxon>Gammaproteobacteria</taxon>
        <taxon>Oceanospirillales</taxon>
        <taxon>Saccharospirillaceae</taxon>
        <taxon>Reinekea</taxon>
    </lineage>
</organism>
<dbReference type="Pfam" id="PF00703">
    <property type="entry name" value="Glyco_hydro_2"/>
    <property type="match status" value="1"/>
</dbReference>
<dbReference type="GO" id="GO:0005990">
    <property type="term" value="P:lactose catabolic process"/>
    <property type="evidence" value="ECO:0007669"/>
    <property type="project" value="TreeGrafter"/>
</dbReference>
<dbReference type="Pfam" id="PF02929">
    <property type="entry name" value="Bgal_small_N"/>
    <property type="match status" value="1"/>
</dbReference>
<keyword evidence="13" id="KW-1185">Reference proteome</keyword>
<dbReference type="SUPFAM" id="SSF49785">
    <property type="entry name" value="Galactose-binding domain-like"/>
    <property type="match status" value="1"/>
</dbReference>
<dbReference type="SMART" id="SM01038">
    <property type="entry name" value="Bgal_small_N"/>
    <property type="match status" value="1"/>
</dbReference>
<evidence type="ECO:0000256" key="5">
    <source>
        <dbReference type="ARBA" id="ARBA00013303"/>
    </source>
</evidence>
<dbReference type="SUPFAM" id="SSF74650">
    <property type="entry name" value="Galactose mutarotase-like"/>
    <property type="match status" value="1"/>
</dbReference>
<dbReference type="InterPro" id="IPR011013">
    <property type="entry name" value="Gal_mutarotase_sf_dom"/>
</dbReference>
<dbReference type="InterPro" id="IPR023232">
    <property type="entry name" value="Glyco_hydro_2_AS"/>
</dbReference>
<dbReference type="NCBIfam" id="NF007074">
    <property type="entry name" value="PRK09525.1"/>
    <property type="match status" value="1"/>
</dbReference>
<dbReference type="InterPro" id="IPR013783">
    <property type="entry name" value="Ig-like_fold"/>
</dbReference>
<dbReference type="InterPro" id="IPR006103">
    <property type="entry name" value="Glyco_hydro_2_cat"/>
</dbReference>
<dbReference type="SUPFAM" id="SSF49303">
    <property type="entry name" value="beta-Galactosidase/glucuronidase domain"/>
    <property type="match status" value="2"/>
</dbReference>
<dbReference type="GO" id="GO:0009341">
    <property type="term" value="C:beta-galactosidase complex"/>
    <property type="evidence" value="ECO:0007669"/>
    <property type="project" value="InterPro"/>
</dbReference>
<dbReference type="InterPro" id="IPR006104">
    <property type="entry name" value="Glyco_hydro_2_N"/>
</dbReference>
<evidence type="ECO:0000256" key="1">
    <source>
        <dbReference type="ARBA" id="ARBA00001412"/>
    </source>
</evidence>
<feature type="domain" description="Beta galactosidase small chain/" evidence="11">
    <location>
        <begin position="743"/>
        <end position="1013"/>
    </location>
</feature>
<dbReference type="Gene3D" id="2.60.120.260">
    <property type="entry name" value="Galactose-binding domain-like"/>
    <property type="match status" value="1"/>
</dbReference>
<dbReference type="HOGENOM" id="CLU_002346_0_2_6"/>
<dbReference type="Gene3D" id="3.20.20.80">
    <property type="entry name" value="Glycosidases"/>
    <property type="match status" value="1"/>
</dbReference>